<name>A0ABW0DM97_STRFI</name>
<dbReference type="RefSeq" id="WP_344645355.1">
    <property type="nucleotide sequence ID" value="NZ_BAAASS010000015.1"/>
</dbReference>
<evidence type="ECO:0000313" key="2">
    <source>
        <dbReference type="Proteomes" id="UP001596156"/>
    </source>
</evidence>
<comment type="caution">
    <text evidence="1">The sequence shown here is derived from an EMBL/GenBank/DDBJ whole genome shotgun (WGS) entry which is preliminary data.</text>
</comment>
<proteinExistence type="predicted"/>
<sequence length="46" mass="5276">MLRDVREVIRGGDFMKFTMRLERAGSVAFNVQSQVPVYDDGPFPSR</sequence>
<organism evidence="1 2">
    <name type="scientific">Streptomyces fimbriatus</name>
    <dbReference type="NCBI Taxonomy" id="68197"/>
    <lineage>
        <taxon>Bacteria</taxon>
        <taxon>Bacillati</taxon>
        <taxon>Actinomycetota</taxon>
        <taxon>Actinomycetes</taxon>
        <taxon>Kitasatosporales</taxon>
        <taxon>Streptomycetaceae</taxon>
        <taxon>Streptomyces</taxon>
    </lineage>
</organism>
<keyword evidence="2" id="KW-1185">Reference proteome</keyword>
<evidence type="ECO:0000313" key="1">
    <source>
        <dbReference type="EMBL" id="MFC5229920.1"/>
    </source>
</evidence>
<accession>A0ABW0DM97</accession>
<dbReference type="EMBL" id="JBHSKL010000059">
    <property type="protein sequence ID" value="MFC5229920.1"/>
    <property type="molecule type" value="Genomic_DNA"/>
</dbReference>
<gene>
    <name evidence="1" type="ORF">ACFPN6_36475</name>
</gene>
<dbReference type="Proteomes" id="UP001596156">
    <property type="component" value="Unassembled WGS sequence"/>
</dbReference>
<reference evidence="2" key="1">
    <citation type="journal article" date="2019" name="Int. J. Syst. Evol. Microbiol.">
        <title>The Global Catalogue of Microorganisms (GCM) 10K type strain sequencing project: providing services to taxonomists for standard genome sequencing and annotation.</title>
        <authorList>
            <consortium name="The Broad Institute Genomics Platform"/>
            <consortium name="The Broad Institute Genome Sequencing Center for Infectious Disease"/>
            <person name="Wu L."/>
            <person name="Ma J."/>
        </authorList>
    </citation>
    <scope>NUCLEOTIDE SEQUENCE [LARGE SCALE GENOMIC DNA]</scope>
    <source>
        <strain evidence="2">CCM 8479</strain>
    </source>
</reference>
<protein>
    <submittedName>
        <fullName evidence="1">Uncharacterized protein</fullName>
    </submittedName>
</protein>